<dbReference type="GO" id="GO:0003700">
    <property type="term" value="F:DNA-binding transcription factor activity"/>
    <property type="evidence" value="ECO:0007669"/>
    <property type="project" value="InterPro"/>
</dbReference>
<dbReference type="Pfam" id="PF03466">
    <property type="entry name" value="LysR_substrate"/>
    <property type="match status" value="1"/>
</dbReference>
<feature type="domain" description="HTH lysR-type" evidence="5">
    <location>
        <begin position="1"/>
        <end position="58"/>
    </location>
</feature>
<evidence type="ECO:0000256" key="4">
    <source>
        <dbReference type="ARBA" id="ARBA00023163"/>
    </source>
</evidence>
<evidence type="ECO:0000259" key="5">
    <source>
        <dbReference type="PROSITE" id="PS50931"/>
    </source>
</evidence>
<dbReference type="InterPro" id="IPR005119">
    <property type="entry name" value="LysR_subst-bd"/>
</dbReference>
<dbReference type="Proteomes" id="UP000093267">
    <property type="component" value="Chromosome"/>
</dbReference>
<dbReference type="SUPFAM" id="SSF53850">
    <property type="entry name" value="Periplasmic binding protein-like II"/>
    <property type="match status" value="1"/>
</dbReference>
<dbReference type="PROSITE" id="PS50931">
    <property type="entry name" value="HTH_LYSR"/>
    <property type="match status" value="1"/>
</dbReference>
<reference evidence="6 7" key="1">
    <citation type="submission" date="2016-03" db="EMBL/GenBank/DDBJ databases">
        <title>Pediococcus and Lactobacillus from brewery environment - whole genome sequencing and assembly.</title>
        <authorList>
            <person name="Behr J."/>
            <person name="Geissler A.J."/>
            <person name="Vogel R.F."/>
        </authorList>
    </citation>
    <scope>NUCLEOTIDE SEQUENCE [LARGE SCALE GENOMIC DNA]</scope>
    <source>
        <strain evidence="6 7">TMW 1.1995</strain>
    </source>
</reference>
<keyword evidence="7" id="KW-1185">Reference proteome</keyword>
<evidence type="ECO:0000256" key="3">
    <source>
        <dbReference type="ARBA" id="ARBA00023125"/>
    </source>
</evidence>
<dbReference type="KEGG" id="lpd:AYR62_05055"/>
<evidence type="ECO:0000313" key="7">
    <source>
        <dbReference type="Proteomes" id="UP000093267"/>
    </source>
</evidence>
<dbReference type="EMBL" id="CP014924">
    <property type="protein sequence ID" value="ANZ67801.1"/>
    <property type="molecule type" value="Genomic_DNA"/>
</dbReference>
<dbReference type="AlphaFoldDB" id="A0A1B2J0G8"/>
<evidence type="ECO:0000256" key="2">
    <source>
        <dbReference type="ARBA" id="ARBA00023015"/>
    </source>
</evidence>
<dbReference type="SUPFAM" id="SSF46785">
    <property type="entry name" value="Winged helix' DNA-binding domain"/>
    <property type="match status" value="1"/>
</dbReference>
<dbReference type="PANTHER" id="PTHR30126:SF96">
    <property type="entry name" value="TRANSCRIPTIONAL REGULATORY PROTEIN, LYSR FAMILY"/>
    <property type="match status" value="1"/>
</dbReference>
<keyword evidence="2" id="KW-0805">Transcription regulation</keyword>
<sequence>MNINLLPFLQTIQETGSISQAARQLYVTQPYVSRLIKEAETEYHVALLNRDQHPLTLTNAGRTLLDYLRQQQQLQENMRHELADFADKKVDALTICTNSSFGHDWYAQILQHFIQKQPHVILKTIELPYQEAEKQFRAGLVDLVMDKPIIDRNVTYQHILDFPILLLIPASSPLYLPDMTWRDFQTLDWKDLNNQPFISVNSGSSFQQMINAKLLSLNLTTRRFLEVTNLQTATLLALKQIGLTFAPDLVMQTLPMAVDTPVNIIPLPKDVLTFDFGINVPDRLVGSPLVTDLIASIKTTIGI</sequence>
<dbReference type="Gene3D" id="1.10.10.10">
    <property type="entry name" value="Winged helix-like DNA-binding domain superfamily/Winged helix DNA-binding domain"/>
    <property type="match status" value="1"/>
</dbReference>
<dbReference type="InterPro" id="IPR036388">
    <property type="entry name" value="WH-like_DNA-bd_sf"/>
</dbReference>
<dbReference type="Gene3D" id="3.40.190.290">
    <property type="match status" value="1"/>
</dbReference>
<protein>
    <recommendedName>
        <fullName evidence="5">HTH lysR-type domain-containing protein</fullName>
    </recommendedName>
</protein>
<dbReference type="RefSeq" id="WP_054707655.1">
    <property type="nucleotide sequence ID" value="NZ_CP014912.1"/>
</dbReference>
<name>A0A1B2J0G8_9LACO</name>
<evidence type="ECO:0000313" key="6">
    <source>
        <dbReference type="EMBL" id="ANZ67801.1"/>
    </source>
</evidence>
<gene>
    <name evidence="6" type="ORF">AYR63_12080</name>
</gene>
<accession>A0A1B2J0G8</accession>
<dbReference type="InterPro" id="IPR000847">
    <property type="entry name" value="LysR_HTH_N"/>
</dbReference>
<dbReference type="PANTHER" id="PTHR30126">
    <property type="entry name" value="HTH-TYPE TRANSCRIPTIONAL REGULATOR"/>
    <property type="match status" value="1"/>
</dbReference>
<organism evidence="6 7">
    <name type="scientific">Secundilactobacillus paracollinoides</name>
    <dbReference type="NCBI Taxonomy" id="240427"/>
    <lineage>
        <taxon>Bacteria</taxon>
        <taxon>Bacillati</taxon>
        <taxon>Bacillota</taxon>
        <taxon>Bacilli</taxon>
        <taxon>Lactobacillales</taxon>
        <taxon>Lactobacillaceae</taxon>
        <taxon>Secundilactobacillus</taxon>
    </lineage>
</organism>
<dbReference type="CDD" id="cd05466">
    <property type="entry name" value="PBP2_LTTR_substrate"/>
    <property type="match status" value="1"/>
</dbReference>
<keyword evidence="3" id="KW-0238">DNA-binding</keyword>
<dbReference type="STRING" id="240427.AYR62_05055"/>
<keyword evidence="4" id="KW-0804">Transcription</keyword>
<proteinExistence type="inferred from homology"/>
<dbReference type="InterPro" id="IPR036390">
    <property type="entry name" value="WH_DNA-bd_sf"/>
</dbReference>
<dbReference type="GO" id="GO:0003677">
    <property type="term" value="F:DNA binding"/>
    <property type="evidence" value="ECO:0007669"/>
    <property type="project" value="UniProtKB-KW"/>
</dbReference>
<comment type="similarity">
    <text evidence="1">Belongs to the LysR transcriptional regulatory family.</text>
</comment>
<evidence type="ECO:0000256" key="1">
    <source>
        <dbReference type="ARBA" id="ARBA00009437"/>
    </source>
</evidence>
<dbReference type="Pfam" id="PF00126">
    <property type="entry name" value="HTH_1"/>
    <property type="match status" value="1"/>
</dbReference>